<protein>
    <submittedName>
        <fullName evidence="3">GNAT family N-acetyltransferase</fullName>
    </submittedName>
</protein>
<dbReference type="CDD" id="cd04301">
    <property type="entry name" value="NAT_SF"/>
    <property type="match status" value="1"/>
</dbReference>
<name>A0ABN2BET2_9MICO</name>
<accession>A0ABN2BET2</accession>
<dbReference type="EMBL" id="BAAANV010000031">
    <property type="protein sequence ID" value="GAA1538947.1"/>
    <property type="molecule type" value="Genomic_DNA"/>
</dbReference>
<dbReference type="RefSeq" id="WP_346029935.1">
    <property type="nucleotide sequence ID" value="NZ_BAAANV010000031.1"/>
</dbReference>
<evidence type="ECO:0000256" key="1">
    <source>
        <dbReference type="SAM" id="MobiDB-lite"/>
    </source>
</evidence>
<dbReference type="SUPFAM" id="SSF55729">
    <property type="entry name" value="Acyl-CoA N-acyltransferases (Nat)"/>
    <property type="match status" value="1"/>
</dbReference>
<sequence>MPARTVTTWTLEMTTRPELAATLPEGVRIDLAENITPEFARYLYAVVGGPWTWTDRLAWSREQWLEDLGVPGTETWVAYAEGAPAGYVQIQPTKDDQYPASVEIRYFGLVEEAIGRGIGRALLEHGIASAWSLGERHDDLPATSRVWVHTCDLDGPAALPNYEKRGFTLTDESVDEMDYPDEPLGAWRSSGGPA</sequence>
<comment type="caution">
    <text evidence="3">The sequence shown here is derived from an EMBL/GenBank/DDBJ whole genome shotgun (WGS) entry which is preliminary data.</text>
</comment>
<dbReference type="PROSITE" id="PS51186">
    <property type="entry name" value="GNAT"/>
    <property type="match status" value="1"/>
</dbReference>
<organism evidence="3 4">
    <name type="scientific">Dermacoccus barathri</name>
    <dbReference type="NCBI Taxonomy" id="322601"/>
    <lineage>
        <taxon>Bacteria</taxon>
        <taxon>Bacillati</taxon>
        <taxon>Actinomycetota</taxon>
        <taxon>Actinomycetes</taxon>
        <taxon>Micrococcales</taxon>
        <taxon>Dermacoccaceae</taxon>
        <taxon>Dermacoccus</taxon>
    </lineage>
</organism>
<dbReference type="InterPro" id="IPR000182">
    <property type="entry name" value="GNAT_dom"/>
</dbReference>
<gene>
    <name evidence="3" type="ORF">GCM10009762_10750</name>
</gene>
<evidence type="ECO:0000313" key="4">
    <source>
        <dbReference type="Proteomes" id="UP001501288"/>
    </source>
</evidence>
<feature type="domain" description="N-acetyltransferase" evidence="2">
    <location>
        <begin position="30"/>
        <end position="182"/>
    </location>
</feature>
<dbReference type="InterPro" id="IPR016181">
    <property type="entry name" value="Acyl_CoA_acyltransferase"/>
</dbReference>
<feature type="region of interest" description="Disordered" evidence="1">
    <location>
        <begin position="173"/>
        <end position="194"/>
    </location>
</feature>
<evidence type="ECO:0000313" key="3">
    <source>
        <dbReference type="EMBL" id="GAA1538947.1"/>
    </source>
</evidence>
<reference evidence="3 4" key="1">
    <citation type="journal article" date="2019" name="Int. J. Syst. Evol. Microbiol.">
        <title>The Global Catalogue of Microorganisms (GCM) 10K type strain sequencing project: providing services to taxonomists for standard genome sequencing and annotation.</title>
        <authorList>
            <consortium name="The Broad Institute Genomics Platform"/>
            <consortium name="The Broad Institute Genome Sequencing Center for Infectious Disease"/>
            <person name="Wu L."/>
            <person name="Ma J."/>
        </authorList>
    </citation>
    <scope>NUCLEOTIDE SEQUENCE [LARGE SCALE GENOMIC DNA]</scope>
    <source>
        <strain evidence="3 4">JCM 14588</strain>
    </source>
</reference>
<proteinExistence type="predicted"/>
<dbReference type="Proteomes" id="UP001501288">
    <property type="component" value="Unassembled WGS sequence"/>
</dbReference>
<dbReference type="Pfam" id="PF00583">
    <property type="entry name" value="Acetyltransf_1"/>
    <property type="match status" value="1"/>
</dbReference>
<evidence type="ECO:0000259" key="2">
    <source>
        <dbReference type="PROSITE" id="PS51186"/>
    </source>
</evidence>
<dbReference type="Gene3D" id="3.40.630.30">
    <property type="match status" value="1"/>
</dbReference>
<keyword evidence="4" id="KW-1185">Reference proteome</keyword>